<organism evidence="1 2">
    <name type="scientific">Fodinisporobacter ferrooxydans</name>
    <dbReference type="NCBI Taxonomy" id="2901836"/>
    <lineage>
        <taxon>Bacteria</taxon>
        <taxon>Bacillati</taxon>
        <taxon>Bacillota</taxon>
        <taxon>Bacilli</taxon>
        <taxon>Bacillales</taxon>
        <taxon>Alicyclobacillaceae</taxon>
        <taxon>Fodinisporobacter</taxon>
    </lineage>
</organism>
<name>A0ABY4CEN3_9BACL</name>
<reference evidence="1" key="1">
    <citation type="submission" date="2021-12" db="EMBL/GenBank/DDBJ databases">
        <title>Alicyclobacillaceae gen. nov., sp. nov., isolated from chalcocite enrichment system.</title>
        <authorList>
            <person name="Jiang Z."/>
        </authorList>
    </citation>
    <scope>NUCLEOTIDE SEQUENCE</scope>
    <source>
        <strain evidence="1">MYW30-H2</strain>
    </source>
</reference>
<accession>A0ABY4CEN3</accession>
<dbReference type="EMBL" id="CP089291">
    <property type="protein sequence ID" value="UOF88997.1"/>
    <property type="molecule type" value="Genomic_DNA"/>
</dbReference>
<evidence type="ECO:0000313" key="2">
    <source>
        <dbReference type="Proteomes" id="UP000830167"/>
    </source>
</evidence>
<proteinExistence type="predicted"/>
<dbReference type="RefSeq" id="WP_347435679.1">
    <property type="nucleotide sequence ID" value="NZ_CP089291.1"/>
</dbReference>
<evidence type="ECO:0000313" key="1">
    <source>
        <dbReference type="EMBL" id="UOF88997.1"/>
    </source>
</evidence>
<dbReference type="Proteomes" id="UP000830167">
    <property type="component" value="Chromosome"/>
</dbReference>
<keyword evidence="2" id="KW-1185">Reference proteome</keyword>
<sequence length="136" mass="15202">MDKLSNYITSNLQTMLADLEELVNLDSPTKNKYLTDKAMQFFVKRFIELTGALVEWIPQTEFGDIAKLSIGSGERQTPNAVALAERLNFSLTEASTGGASNGFLNGYRLTVLTICSICTKNNTNYYIFFKNNVLKL</sequence>
<protein>
    <submittedName>
        <fullName evidence="1">Uncharacterized protein</fullName>
    </submittedName>
</protein>
<gene>
    <name evidence="1" type="ORF">LSG31_13795</name>
</gene>